<feature type="region of interest" description="Disordered" evidence="10">
    <location>
        <begin position="83"/>
        <end position="115"/>
    </location>
</feature>
<evidence type="ECO:0000256" key="3">
    <source>
        <dbReference type="ARBA" id="ARBA00012438"/>
    </source>
</evidence>
<evidence type="ECO:0000256" key="4">
    <source>
        <dbReference type="ARBA" id="ARBA00022553"/>
    </source>
</evidence>
<dbReference type="SUPFAM" id="SSF55874">
    <property type="entry name" value="ATPase domain of HSP90 chaperone/DNA topoisomerase II/histidine kinase"/>
    <property type="match status" value="1"/>
</dbReference>
<feature type="region of interest" description="Disordered" evidence="10">
    <location>
        <begin position="1027"/>
        <end position="1065"/>
    </location>
</feature>
<dbReference type="EC" id="2.7.13.3" evidence="3"/>
<sequence length="1065" mass="112875">MAGTVCLLVFTASAAPGVGDIDHSNCEWAARKLQRVSGGDQTSPNRSGQCPFWQPPFLPLPRKGYIFTASSLPSASAHEVGPNAGGIDGGTAVPNEDTPGVAGTPEQQTSARSTGSRLSLRNWKLRSKFALVLAIPTTTALVLGGLRTVDEMRAADQFAQTTAQVDLAIKVTDVVHQVQHERMLAVSKIINPGDVDLQTALNAQIQQSDTAVSALRDAAAKLELGDSSGKVRYDRGLARLEALAPLRTSVNTPPYTEQAAFTAYSSVLESLVRLGREMTSAMTDPDLLRQAGSLQAISEVKEAAAREDAALSIAALRNEFGGVLLDQARSAQFSGAAALALFESEAGPDQIQLYTDTVSGPEVDGRERLAATAFARAANGVPIGINRAELASDSATTLTKLRGIETTLLGRLRARTDELAGAATTAAWRDSAIVLFAIIVALVLTVLVVRMMLKPLRVLRTSALEIAYHRLPQTVTKILEDSDPVAASANAVEPVPITTREEIGELARSFDAVHEQAIKMAAEQALLRENVNGIFVNLSRRSQRLVERQLGVIDRLEADEQDPDHLASLFELDHLATRLRRNGESLLVLSGAGLAKSVPKPVSAADVIGAAVSEIEQYARIEVGVIPEVAVRGLTVHDLVHLLAELLDNAAYFSEPETRVSVRAVVTRRKALAIQITDRGVGMSEEQIAEINRRLADPPELDVSVTRRMGLYVVARLAQRHGIEVRLRENEDIEGGVIARVVVPAELLGPVTVEAPSPPTPAETSLPEIAAVPAQRPRPVSAAAEQLSAELTPLAQPISLDELVAGSPNAAYLSRGSTSGSLPLDGHPAIEEPAAVGPLELPRREPRYIPPEPQVEPPAPAIGESAVLDDDVPTRRLPIYQSVVSRWFSADGTDGEDGTTDTSGTGDTPAETDEQDVLGEGSENPMTGQLDEPAEPLGLQEPRADTEDDWQGVADAGWQAAQALLESKNEEITTAGLPKRVPNAYLVPGSVNTSGTGSFVDETLGLPGPGAVSRSATAARDRMASFQRGYTSGRHALEGNRGAAGEQSVSVSGGEQSPPEYGSEE</sequence>
<dbReference type="SMART" id="SM00304">
    <property type="entry name" value="HAMP"/>
    <property type="match status" value="1"/>
</dbReference>
<gene>
    <name evidence="13" type="ORF">FNH05_31200</name>
</gene>
<dbReference type="PROSITE" id="PS50109">
    <property type="entry name" value="HIS_KIN"/>
    <property type="match status" value="1"/>
</dbReference>
<comment type="subcellular location">
    <subcellularLocation>
        <location evidence="2">Membrane</location>
    </subcellularLocation>
</comment>
<dbReference type="PANTHER" id="PTHR45436">
    <property type="entry name" value="SENSOR HISTIDINE KINASE YKOH"/>
    <property type="match status" value="1"/>
</dbReference>
<evidence type="ECO:0000256" key="5">
    <source>
        <dbReference type="ARBA" id="ARBA00022679"/>
    </source>
</evidence>
<feature type="domain" description="Histidine kinase" evidence="12">
    <location>
        <begin position="639"/>
        <end position="747"/>
    </location>
</feature>
<dbReference type="InterPro" id="IPR036890">
    <property type="entry name" value="HATPase_C_sf"/>
</dbReference>
<evidence type="ECO:0000256" key="8">
    <source>
        <dbReference type="ARBA" id="ARBA00022989"/>
    </source>
</evidence>
<reference evidence="13 14" key="1">
    <citation type="submission" date="2019-07" db="EMBL/GenBank/DDBJ databases">
        <authorList>
            <person name="Duangmal K."/>
            <person name="Teo W.F.A."/>
        </authorList>
    </citation>
    <scope>NUCLEOTIDE SEQUENCE [LARGE SCALE GENOMIC DNA]</scope>
    <source>
        <strain evidence="13 14">TBRC 6029</strain>
    </source>
</reference>
<evidence type="ECO:0000256" key="1">
    <source>
        <dbReference type="ARBA" id="ARBA00000085"/>
    </source>
</evidence>
<dbReference type="Pfam" id="PF08376">
    <property type="entry name" value="NIT"/>
    <property type="match status" value="1"/>
</dbReference>
<dbReference type="Pfam" id="PF02518">
    <property type="entry name" value="HATPase_c"/>
    <property type="match status" value="1"/>
</dbReference>
<feature type="transmembrane region" description="Helical" evidence="11">
    <location>
        <begin position="432"/>
        <end position="453"/>
    </location>
</feature>
<dbReference type="EMBL" id="VJWX01000483">
    <property type="protein sequence ID" value="TVT26614.1"/>
    <property type="molecule type" value="Genomic_DNA"/>
</dbReference>
<evidence type="ECO:0000256" key="6">
    <source>
        <dbReference type="ARBA" id="ARBA00022692"/>
    </source>
</evidence>
<keyword evidence="8 11" id="KW-1133">Transmembrane helix</keyword>
<keyword evidence="9" id="KW-0902">Two-component regulatory system</keyword>
<dbReference type="Gene3D" id="6.10.340.10">
    <property type="match status" value="1"/>
</dbReference>
<evidence type="ECO:0000313" key="14">
    <source>
        <dbReference type="Proteomes" id="UP000320011"/>
    </source>
</evidence>
<evidence type="ECO:0000313" key="13">
    <source>
        <dbReference type="EMBL" id="TVT26614.1"/>
    </source>
</evidence>
<dbReference type="OrthoDB" id="3502710at2"/>
<dbReference type="Proteomes" id="UP000320011">
    <property type="component" value="Unassembled WGS sequence"/>
</dbReference>
<keyword evidence="5" id="KW-0808">Transferase</keyword>
<keyword evidence="6 11" id="KW-0812">Transmembrane</keyword>
<name>A0A558AQR2_9PSEU</name>
<evidence type="ECO:0000256" key="7">
    <source>
        <dbReference type="ARBA" id="ARBA00022777"/>
    </source>
</evidence>
<evidence type="ECO:0000256" key="11">
    <source>
        <dbReference type="SAM" id="Phobius"/>
    </source>
</evidence>
<keyword evidence="4" id="KW-0597">Phosphoprotein</keyword>
<dbReference type="GO" id="GO:0004673">
    <property type="term" value="F:protein histidine kinase activity"/>
    <property type="evidence" value="ECO:0007669"/>
    <property type="project" value="UniProtKB-EC"/>
</dbReference>
<comment type="caution">
    <text evidence="13">The sequence shown here is derived from an EMBL/GenBank/DDBJ whole genome shotgun (WGS) entry which is preliminary data.</text>
</comment>
<protein>
    <recommendedName>
        <fullName evidence="3">histidine kinase</fullName>
        <ecNumber evidence="3">2.7.13.3</ecNumber>
    </recommendedName>
</protein>
<dbReference type="GO" id="GO:0000160">
    <property type="term" value="P:phosphorelay signal transduction system"/>
    <property type="evidence" value="ECO:0007669"/>
    <property type="project" value="UniProtKB-KW"/>
</dbReference>
<feature type="compositionally biased region" description="Pro residues" evidence="10">
    <location>
        <begin position="848"/>
        <end position="860"/>
    </location>
</feature>
<evidence type="ECO:0000256" key="9">
    <source>
        <dbReference type="ARBA" id="ARBA00023012"/>
    </source>
</evidence>
<dbReference type="InterPro" id="IPR003594">
    <property type="entry name" value="HATPase_dom"/>
</dbReference>
<keyword evidence="14" id="KW-1185">Reference proteome</keyword>
<feature type="region of interest" description="Disordered" evidence="10">
    <location>
        <begin position="816"/>
        <end position="862"/>
    </location>
</feature>
<dbReference type="InterPro" id="IPR003660">
    <property type="entry name" value="HAMP_dom"/>
</dbReference>
<proteinExistence type="predicted"/>
<keyword evidence="7" id="KW-0418">Kinase</keyword>
<dbReference type="InterPro" id="IPR050428">
    <property type="entry name" value="TCS_sensor_his_kinase"/>
</dbReference>
<keyword evidence="11" id="KW-0472">Membrane</keyword>
<dbReference type="GO" id="GO:0005886">
    <property type="term" value="C:plasma membrane"/>
    <property type="evidence" value="ECO:0007669"/>
    <property type="project" value="TreeGrafter"/>
</dbReference>
<dbReference type="PANTHER" id="PTHR45436:SF5">
    <property type="entry name" value="SENSOR HISTIDINE KINASE TRCS"/>
    <property type="match status" value="1"/>
</dbReference>
<feature type="compositionally biased region" description="Polar residues" evidence="10">
    <location>
        <begin position="105"/>
        <end position="115"/>
    </location>
</feature>
<feature type="region of interest" description="Disordered" evidence="10">
    <location>
        <begin position="888"/>
        <end position="949"/>
    </location>
</feature>
<dbReference type="Gene3D" id="3.30.565.10">
    <property type="entry name" value="Histidine kinase-like ATPase, C-terminal domain"/>
    <property type="match status" value="1"/>
</dbReference>
<organism evidence="13 14">
    <name type="scientific">Amycolatopsis rhizosphaerae</name>
    <dbReference type="NCBI Taxonomy" id="2053003"/>
    <lineage>
        <taxon>Bacteria</taxon>
        <taxon>Bacillati</taxon>
        <taxon>Actinomycetota</taxon>
        <taxon>Actinomycetes</taxon>
        <taxon>Pseudonocardiales</taxon>
        <taxon>Pseudonocardiaceae</taxon>
        <taxon>Amycolatopsis</taxon>
    </lineage>
</organism>
<accession>A0A558AQR2</accession>
<comment type="catalytic activity">
    <reaction evidence="1">
        <text>ATP + protein L-histidine = ADP + protein N-phospho-L-histidine.</text>
        <dbReference type="EC" id="2.7.13.3"/>
    </reaction>
</comment>
<evidence type="ECO:0000256" key="10">
    <source>
        <dbReference type="SAM" id="MobiDB-lite"/>
    </source>
</evidence>
<evidence type="ECO:0000259" key="12">
    <source>
        <dbReference type="PROSITE" id="PS50109"/>
    </source>
</evidence>
<dbReference type="SMART" id="SM00387">
    <property type="entry name" value="HATPase_c"/>
    <property type="match status" value="1"/>
</dbReference>
<dbReference type="InterPro" id="IPR005467">
    <property type="entry name" value="His_kinase_dom"/>
</dbReference>
<dbReference type="AlphaFoldDB" id="A0A558AQR2"/>
<dbReference type="InterPro" id="IPR013587">
    <property type="entry name" value="Nitrate/nitrite_sensing"/>
</dbReference>
<reference evidence="13 14" key="2">
    <citation type="submission" date="2019-08" db="EMBL/GenBank/DDBJ databases">
        <title>Amycolatopsis acidicola sp. nov., isolated from peat swamp forest soil.</title>
        <authorList>
            <person name="Srisuk N."/>
        </authorList>
    </citation>
    <scope>NUCLEOTIDE SEQUENCE [LARGE SCALE GENOMIC DNA]</scope>
    <source>
        <strain evidence="13 14">TBRC 6029</strain>
    </source>
</reference>
<evidence type="ECO:0000256" key="2">
    <source>
        <dbReference type="ARBA" id="ARBA00004370"/>
    </source>
</evidence>